<accession>A0A2N9LD10</accession>
<reference evidence="11" key="1">
    <citation type="submission" date="2018-02" db="EMBL/GenBank/DDBJ databases">
        <authorList>
            <person name="Hausmann B."/>
        </authorList>
    </citation>
    <scope>NUCLEOTIDE SEQUENCE [LARGE SCALE GENOMIC DNA]</scope>
    <source>
        <strain evidence="11">Peat soil MAG SbA5</strain>
    </source>
</reference>
<dbReference type="PANTHER" id="PTHR30572:SF4">
    <property type="entry name" value="ABC TRANSPORTER PERMEASE YTRF"/>
    <property type="match status" value="1"/>
</dbReference>
<evidence type="ECO:0000256" key="6">
    <source>
        <dbReference type="ARBA" id="ARBA00038076"/>
    </source>
</evidence>
<dbReference type="InterPro" id="IPR050250">
    <property type="entry name" value="Macrolide_Exporter_MacB"/>
</dbReference>
<dbReference type="Pfam" id="PF12704">
    <property type="entry name" value="MacB_PCD"/>
    <property type="match status" value="2"/>
</dbReference>
<feature type="transmembrane region" description="Helical" evidence="7">
    <location>
        <begin position="272"/>
        <end position="296"/>
    </location>
</feature>
<evidence type="ECO:0000256" key="2">
    <source>
        <dbReference type="ARBA" id="ARBA00022475"/>
    </source>
</evidence>
<dbReference type="AlphaFoldDB" id="A0A2N9LD10"/>
<feature type="transmembrane region" description="Helical" evidence="7">
    <location>
        <begin position="773"/>
        <end position="793"/>
    </location>
</feature>
<dbReference type="InterPro" id="IPR025857">
    <property type="entry name" value="MacB_PCD"/>
</dbReference>
<evidence type="ECO:0000259" key="9">
    <source>
        <dbReference type="Pfam" id="PF12704"/>
    </source>
</evidence>
<feature type="transmembrane region" description="Helical" evidence="7">
    <location>
        <begin position="729"/>
        <end position="753"/>
    </location>
</feature>
<dbReference type="GO" id="GO:0022857">
    <property type="term" value="F:transmembrane transporter activity"/>
    <property type="evidence" value="ECO:0007669"/>
    <property type="project" value="TreeGrafter"/>
</dbReference>
<feature type="domain" description="MacB-like periplasmic core" evidence="9">
    <location>
        <begin position="493"/>
        <end position="624"/>
    </location>
</feature>
<comment type="subcellular location">
    <subcellularLocation>
        <location evidence="1">Cell membrane</location>
        <topology evidence="1">Multi-pass membrane protein</topology>
    </subcellularLocation>
</comment>
<gene>
    <name evidence="10" type="ORF">SBA5_30110</name>
</gene>
<dbReference type="EMBL" id="OKRB01000086">
    <property type="protein sequence ID" value="SPE20905.1"/>
    <property type="molecule type" value="Genomic_DNA"/>
</dbReference>
<evidence type="ECO:0000256" key="3">
    <source>
        <dbReference type="ARBA" id="ARBA00022692"/>
    </source>
</evidence>
<comment type="similarity">
    <text evidence="6">Belongs to the ABC-4 integral membrane protein family.</text>
</comment>
<keyword evidence="5 7" id="KW-0472">Membrane</keyword>
<sequence length="808" mass="86493">MQSLLQDIRYGIRSLAHSRRFTIAAILTLALGIGANTAMFSVIHSVLLEPWQIKDPSRVLIVFERQANGNINNFSTQDFLDWKQQGGLLAQMAAHVAWQFNLSAAGQQPERINGVKVSQDFLPVLGVRPFRGRFFSPEEDTAGGPHAVIISYTLWKNRYKSNPAIVGTAISLDSTPYTVVGVMPQGFNGYAGQDLLWTPLQLSRDGGIGSSSNIHWLLGFIRLPAGLSQKQAQVELNAIADRLHHDNPTAGLGFGVDLETITSAFSGNVQPALVMLMSCVGLVLLIACANVANLLLARGAARRREIAVRTSLGASTVRIMRQLLTESILLGLIGGLAGIGVGFAALRLVLALHPPAVPRMDAVYIDLTVLGCALLASLFVGVLFGLAPAISAVRGNVNDGLRERAGSFSRGFAIQRALLVIVETALACILLTGTGLALSSLWSIRNVDLGFNPASVLTFRIAVPGTLTGPQITEFYRQIADRVRTIPGVDSTVIARNLPFSGGDPSMPITVDGRNPAPVQGELVTRYRAVGEGYFHTLQIPLIQGRDFDNGDSASSPFVAIVSQSLAQKYWPGESPIGKRLKPNFKGSSWCTVVGVVADVRHWGADVAIEPTAYYPYTQIPDSIRSLLEANMSLAVRSSLPERSVLPSIRAAVSQVSSTTPIYSVESMSGLVADAGALRRFDLSLLDIFSVLAVLLAAVGVYGVTAYSVSQRTREIGVRMALGALRRDVLRLILGQSARLALAGVLIGVPAAILLRRLMASLLYGIGENNPLVLAAVPIVMMLVVLLACYVPARRAAGIDPLRALREE</sequence>
<dbReference type="InterPro" id="IPR003838">
    <property type="entry name" value="ABC3_permease_C"/>
</dbReference>
<dbReference type="InterPro" id="IPR017800">
    <property type="entry name" value="ADOP"/>
</dbReference>
<dbReference type="GO" id="GO:0005886">
    <property type="term" value="C:plasma membrane"/>
    <property type="evidence" value="ECO:0007669"/>
    <property type="project" value="UniProtKB-SubCell"/>
</dbReference>
<evidence type="ECO:0000256" key="1">
    <source>
        <dbReference type="ARBA" id="ARBA00004651"/>
    </source>
</evidence>
<proteinExistence type="inferred from homology"/>
<dbReference type="PANTHER" id="PTHR30572">
    <property type="entry name" value="MEMBRANE COMPONENT OF TRANSPORTER-RELATED"/>
    <property type="match status" value="1"/>
</dbReference>
<evidence type="ECO:0000256" key="7">
    <source>
        <dbReference type="SAM" id="Phobius"/>
    </source>
</evidence>
<keyword evidence="3 7" id="KW-0812">Transmembrane</keyword>
<dbReference type="NCBIfam" id="TIGR03434">
    <property type="entry name" value="ADOP"/>
    <property type="match status" value="1"/>
</dbReference>
<feature type="transmembrane region" description="Helical" evidence="7">
    <location>
        <begin position="688"/>
        <end position="709"/>
    </location>
</feature>
<dbReference type="Pfam" id="PF02687">
    <property type="entry name" value="FtsX"/>
    <property type="match status" value="2"/>
</dbReference>
<dbReference type="OrthoDB" id="127329at2"/>
<keyword evidence="2" id="KW-1003">Cell membrane</keyword>
<dbReference type="Proteomes" id="UP000239735">
    <property type="component" value="Unassembled WGS sequence"/>
</dbReference>
<evidence type="ECO:0000259" key="8">
    <source>
        <dbReference type="Pfam" id="PF02687"/>
    </source>
</evidence>
<feature type="transmembrane region" description="Helical" evidence="7">
    <location>
        <begin position="417"/>
        <end position="442"/>
    </location>
</feature>
<feature type="domain" description="MacB-like periplasmic core" evidence="9">
    <location>
        <begin position="22"/>
        <end position="238"/>
    </location>
</feature>
<protein>
    <submittedName>
        <fullName evidence="10">ABC efflux pump, inner membrane subunit</fullName>
    </submittedName>
</protein>
<keyword evidence="4 7" id="KW-1133">Transmembrane helix</keyword>
<feature type="transmembrane region" description="Helical" evidence="7">
    <location>
        <begin position="362"/>
        <end position="386"/>
    </location>
</feature>
<feature type="transmembrane region" description="Helical" evidence="7">
    <location>
        <begin position="328"/>
        <end position="350"/>
    </location>
</feature>
<feature type="transmembrane region" description="Helical" evidence="7">
    <location>
        <begin position="21"/>
        <end position="47"/>
    </location>
</feature>
<feature type="domain" description="ABC3 transporter permease C-terminal" evidence="8">
    <location>
        <begin position="280"/>
        <end position="395"/>
    </location>
</feature>
<evidence type="ECO:0000256" key="5">
    <source>
        <dbReference type="ARBA" id="ARBA00023136"/>
    </source>
</evidence>
<evidence type="ECO:0000313" key="10">
    <source>
        <dbReference type="EMBL" id="SPE20905.1"/>
    </source>
</evidence>
<evidence type="ECO:0000313" key="11">
    <source>
        <dbReference type="Proteomes" id="UP000239735"/>
    </source>
</evidence>
<feature type="domain" description="ABC3 transporter permease C-terminal" evidence="8">
    <location>
        <begin position="688"/>
        <end position="801"/>
    </location>
</feature>
<evidence type="ECO:0000256" key="4">
    <source>
        <dbReference type="ARBA" id="ARBA00022989"/>
    </source>
</evidence>
<organism evidence="10 11">
    <name type="scientific">Candidatus Sulfuritelmatomonas gaucii</name>
    <dbReference type="NCBI Taxonomy" id="2043161"/>
    <lineage>
        <taxon>Bacteria</taxon>
        <taxon>Pseudomonadati</taxon>
        <taxon>Acidobacteriota</taxon>
        <taxon>Terriglobia</taxon>
        <taxon>Terriglobales</taxon>
        <taxon>Acidobacteriaceae</taxon>
        <taxon>Candidatus Sulfuritelmatomonas</taxon>
    </lineage>
</organism>
<name>A0A2N9LD10_9BACT</name>